<dbReference type="Pfam" id="PF00664">
    <property type="entry name" value="ABC_membrane"/>
    <property type="match status" value="1"/>
</dbReference>
<dbReference type="SUPFAM" id="SSF52540">
    <property type="entry name" value="P-loop containing nucleoside triphosphate hydrolases"/>
    <property type="match status" value="1"/>
</dbReference>
<dbReference type="GO" id="GO:0016887">
    <property type="term" value="F:ATP hydrolysis activity"/>
    <property type="evidence" value="ECO:0007669"/>
    <property type="project" value="InterPro"/>
</dbReference>
<evidence type="ECO:0000313" key="13">
    <source>
        <dbReference type="Proteomes" id="UP000766246"/>
    </source>
</evidence>
<dbReference type="EMBL" id="SVER01000003">
    <property type="protein sequence ID" value="MBE5918484.1"/>
    <property type="molecule type" value="Genomic_DNA"/>
</dbReference>
<keyword evidence="7 9" id="KW-1133">Transmembrane helix</keyword>
<proteinExistence type="predicted"/>
<organism evidence="12 13">
    <name type="scientific">Pseudobutyrivibrio ruminis</name>
    <dbReference type="NCBI Taxonomy" id="46206"/>
    <lineage>
        <taxon>Bacteria</taxon>
        <taxon>Bacillati</taxon>
        <taxon>Bacillota</taxon>
        <taxon>Clostridia</taxon>
        <taxon>Lachnospirales</taxon>
        <taxon>Lachnospiraceae</taxon>
        <taxon>Pseudobutyrivibrio</taxon>
    </lineage>
</organism>
<dbReference type="PROSITE" id="PS50893">
    <property type="entry name" value="ABC_TRANSPORTER_2"/>
    <property type="match status" value="1"/>
</dbReference>
<feature type="transmembrane region" description="Helical" evidence="9">
    <location>
        <begin position="20"/>
        <end position="40"/>
    </location>
</feature>
<dbReference type="InterPro" id="IPR027417">
    <property type="entry name" value="P-loop_NTPase"/>
</dbReference>
<feature type="domain" description="ABC transporter" evidence="10">
    <location>
        <begin position="337"/>
        <end position="572"/>
    </location>
</feature>
<reference evidence="12" key="1">
    <citation type="submission" date="2019-04" db="EMBL/GenBank/DDBJ databases">
        <title>Evolution of Biomass-Degrading Anaerobic Consortia Revealed by Metagenomics.</title>
        <authorList>
            <person name="Peng X."/>
        </authorList>
    </citation>
    <scope>NUCLEOTIDE SEQUENCE</scope>
    <source>
        <strain evidence="12">SIG311</strain>
    </source>
</reference>
<comment type="subcellular location">
    <subcellularLocation>
        <location evidence="1">Cell membrane</location>
        <topology evidence="1">Multi-pass membrane protein</topology>
    </subcellularLocation>
</comment>
<dbReference type="CDD" id="cd18548">
    <property type="entry name" value="ABC_6TM_Tm287_like"/>
    <property type="match status" value="1"/>
</dbReference>
<dbReference type="InterPro" id="IPR003593">
    <property type="entry name" value="AAA+_ATPase"/>
</dbReference>
<dbReference type="PROSITE" id="PS00211">
    <property type="entry name" value="ABC_TRANSPORTER_1"/>
    <property type="match status" value="1"/>
</dbReference>
<keyword evidence="5" id="KW-0547">Nucleotide-binding</keyword>
<dbReference type="Gene3D" id="1.20.1560.10">
    <property type="entry name" value="ABC transporter type 1, transmembrane domain"/>
    <property type="match status" value="1"/>
</dbReference>
<dbReference type="FunFam" id="3.40.50.300:FF:000221">
    <property type="entry name" value="Multidrug ABC transporter ATP-binding protein"/>
    <property type="match status" value="1"/>
</dbReference>
<dbReference type="PANTHER" id="PTHR43394">
    <property type="entry name" value="ATP-DEPENDENT PERMEASE MDL1, MITOCHONDRIAL"/>
    <property type="match status" value="1"/>
</dbReference>
<feature type="transmembrane region" description="Helical" evidence="9">
    <location>
        <begin position="60"/>
        <end position="86"/>
    </location>
</feature>
<evidence type="ECO:0000256" key="6">
    <source>
        <dbReference type="ARBA" id="ARBA00022840"/>
    </source>
</evidence>
<evidence type="ECO:0000256" key="5">
    <source>
        <dbReference type="ARBA" id="ARBA00022741"/>
    </source>
</evidence>
<protein>
    <submittedName>
        <fullName evidence="12">ABC transporter ATP-binding protein</fullName>
    </submittedName>
</protein>
<feature type="transmembrane region" description="Helical" evidence="9">
    <location>
        <begin position="156"/>
        <end position="174"/>
    </location>
</feature>
<keyword evidence="2" id="KW-0813">Transport</keyword>
<dbReference type="Pfam" id="PF00005">
    <property type="entry name" value="ABC_tran"/>
    <property type="match status" value="1"/>
</dbReference>
<feature type="domain" description="ABC transmembrane type-1" evidence="11">
    <location>
        <begin position="16"/>
        <end position="298"/>
    </location>
</feature>
<evidence type="ECO:0000256" key="2">
    <source>
        <dbReference type="ARBA" id="ARBA00022448"/>
    </source>
</evidence>
<dbReference type="SUPFAM" id="SSF90123">
    <property type="entry name" value="ABC transporter transmembrane region"/>
    <property type="match status" value="1"/>
</dbReference>
<evidence type="ECO:0000256" key="9">
    <source>
        <dbReference type="SAM" id="Phobius"/>
    </source>
</evidence>
<gene>
    <name evidence="12" type="ORF">E7272_01450</name>
</gene>
<comment type="caution">
    <text evidence="12">The sequence shown here is derived from an EMBL/GenBank/DDBJ whole genome shotgun (WGS) entry which is preliminary data.</text>
</comment>
<evidence type="ECO:0000259" key="10">
    <source>
        <dbReference type="PROSITE" id="PS50893"/>
    </source>
</evidence>
<dbReference type="InterPro" id="IPR011527">
    <property type="entry name" value="ABC1_TM_dom"/>
</dbReference>
<dbReference type="GO" id="GO:0005524">
    <property type="term" value="F:ATP binding"/>
    <property type="evidence" value="ECO:0007669"/>
    <property type="project" value="UniProtKB-KW"/>
</dbReference>
<keyword evidence="8 9" id="KW-0472">Membrane</keyword>
<dbReference type="InterPro" id="IPR039421">
    <property type="entry name" value="Type_1_exporter"/>
</dbReference>
<keyword evidence="6 12" id="KW-0067">ATP-binding</keyword>
<evidence type="ECO:0000256" key="4">
    <source>
        <dbReference type="ARBA" id="ARBA00022692"/>
    </source>
</evidence>
<dbReference type="AlphaFoldDB" id="A0A927U9Z2"/>
<dbReference type="SMART" id="SM00382">
    <property type="entry name" value="AAA"/>
    <property type="match status" value="1"/>
</dbReference>
<dbReference type="GO" id="GO:0015421">
    <property type="term" value="F:ABC-type oligopeptide transporter activity"/>
    <property type="evidence" value="ECO:0007669"/>
    <property type="project" value="TreeGrafter"/>
</dbReference>
<evidence type="ECO:0000259" key="11">
    <source>
        <dbReference type="PROSITE" id="PS50929"/>
    </source>
</evidence>
<feature type="transmembrane region" description="Helical" evidence="9">
    <location>
        <begin position="133"/>
        <end position="150"/>
    </location>
</feature>
<dbReference type="Proteomes" id="UP000766246">
    <property type="component" value="Unassembled WGS sequence"/>
</dbReference>
<dbReference type="InterPro" id="IPR017871">
    <property type="entry name" value="ABC_transporter-like_CS"/>
</dbReference>
<dbReference type="PROSITE" id="PS50929">
    <property type="entry name" value="ABC_TM1F"/>
    <property type="match status" value="1"/>
</dbReference>
<accession>A0A927U9Z2</accession>
<feature type="transmembrane region" description="Helical" evidence="9">
    <location>
        <begin position="237"/>
        <end position="258"/>
    </location>
</feature>
<sequence length="582" mass="63929">MSFVLKYLKQYKVKAFLAPLFKMLEAIFELLVPLVMASIINKGIASSDTHYILRMSGVLLLLAVVGLIFSITAQYFSAYVAVFTAAEIRRDLFAKIMSLSQGVKESIGEEVLTTRITNDINQIQNAINMVLRLFLRSPFIVAGAIVMAFIVDIKSAFIFVLVVALLSIIVYFIMRYTLPRYKAIAAKLEKVLHAVSENLEGSRVLRAFCQVDEEKESFEAKTGELAMMQIGTGKVSALLNPVTYVVVNLGIVFLIYVAMHRVDNGFILQGDVVALVNYMSQILVELIKLANLIVLLMKAFPSADRVQELMEMKSDERSFAKLNNDLIIGGSDAPEQISIKNVSFSYNGTADMDLEGINLEIPAGSTLGIIGGTGSGKSTLLKLLNHTYDVTKGSIEIGGTNVNQFDDSYLAKSFGIVPQKAYLFSGTVRSNMEMAGTNPDDDEIKSALNIAQAIDFVEAKEGGIDTEVKGRGSNFSGGQRQRLTIARALIGHPKYLLLDDSASALDLATEAKLKKALMNLSWHPTLIIVSQRASSVIEADQILVLDDGKCVGLGNHDKLIKDCETYQEIYYCQYPREEAANE</sequence>
<evidence type="ECO:0000256" key="7">
    <source>
        <dbReference type="ARBA" id="ARBA00022989"/>
    </source>
</evidence>
<dbReference type="InterPro" id="IPR036640">
    <property type="entry name" value="ABC1_TM_sf"/>
</dbReference>
<evidence type="ECO:0000256" key="3">
    <source>
        <dbReference type="ARBA" id="ARBA00022475"/>
    </source>
</evidence>
<dbReference type="Gene3D" id="3.40.50.300">
    <property type="entry name" value="P-loop containing nucleotide triphosphate hydrolases"/>
    <property type="match status" value="1"/>
</dbReference>
<dbReference type="PANTHER" id="PTHR43394:SF1">
    <property type="entry name" value="ATP-BINDING CASSETTE SUB-FAMILY B MEMBER 10, MITOCHONDRIAL"/>
    <property type="match status" value="1"/>
</dbReference>
<keyword evidence="3" id="KW-1003">Cell membrane</keyword>
<dbReference type="GO" id="GO:0005886">
    <property type="term" value="C:plasma membrane"/>
    <property type="evidence" value="ECO:0007669"/>
    <property type="project" value="UniProtKB-SubCell"/>
</dbReference>
<name>A0A927U9Z2_9FIRM</name>
<dbReference type="InterPro" id="IPR003439">
    <property type="entry name" value="ABC_transporter-like_ATP-bd"/>
</dbReference>
<evidence type="ECO:0000256" key="8">
    <source>
        <dbReference type="ARBA" id="ARBA00023136"/>
    </source>
</evidence>
<evidence type="ECO:0000256" key="1">
    <source>
        <dbReference type="ARBA" id="ARBA00004651"/>
    </source>
</evidence>
<evidence type="ECO:0000313" key="12">
    <source>
        <dbReference type="EMBL" id="MBE5918484.1"/>
    </source>
</evidence>
<keyword evidence="4 9" id="KW-0812">Transmembrane</keyword>